<gene>
    <name evidence="2" type="ORF">EKN56_15175</name>
</gene>
<dbReference type="AlphaFoldDB" id="A0A411WN89"/>
<reference evidence="2 3" key="1">
    <citation type="submission" date="2019-03" db="EMBL/GenBank/DDBJ databases">
        <title>Pragia sp. nov. isolated from the gut tract of Carduelis flavirostris.</title>
        <authorList>
            <person name="Ge Y."/>
        </authorList>
    </citation>
    <scope>NUCLEOTIDE SEQUENCE [LARGE SCALE GENOMIC DNA]</scope>
    <source>
        <strain evidence="2 3">CF-458</strain>
    </source>
</reference>
<dbReference type="Proteomes" id="UP000293154">
    <property type="component" value="Chromosome"/>
</dbReference>
<dbReference type="Pfam" id="PF15977">
    <property type="entry name" value="HTH_46"/>
    <property type="match status" value="1"/>
</dbReference>
<accession>A0A411WN89</accession>
<evidence type="ECO:0000313" key="3">
    <source>
        <dbReference type="Proteomes" id="UP000293154"/>
    </source>
</evidence>
<evidence type="ECO:0000259" key="1">
    <source>
        <dbReference type="Pfam" id="PF15977"/>
    </source>
</evidence>
<organism evidence="2 3">
    <name type="scientific">Limnobaculum zhutongyuii</name>
    <dbReference type="NCBI Taxonomy" id="2498113"/>
    <lineage>
        <taxon>Bacteria</taxon>
        <taxon>Pseudomonadati</taxon>
        <taxon>Pseudomonadota</taxon>
        <taxon>Gammaproteobacteria</taxon>
        <taxon>Enterobacterales</taxon>
        <taxon>Budviciaceae</taxon>
        <taxon>Limnobaculum</taxon>
    </lineage>
</organism>
<dbReference type="OrthoDB" id="6503934at2"/>
<feature type="domain" description="IprA winged helix-turn-helix" evidence="1">
    <location>
        <begin position="54"/>
        <end position="119"/>
    </location>
</feature>
<dbReference type="KEGG" id="prag:EKN56_15175"/>
<sequence length="122" mass="13901">MKPGETISVDALTVDDAKSVIAEENLYESVNYILANNAAEYYRVFAKTINPNNYAFIRLLLIELDQSSDEIKTSVTVASYIIKRSWLSRSYVMLVLSELRKGDYIHMENGKLISITSLPERF</sequence>
<dbReference type="EMBL" id="CP034752">
    <property type="protein sequence ID" value="QBH97627.1"/>
    <property type="molecule type" value="Genomic_DNA"/>
</dbReference>
<proteinExistence type="predicted"/>
<name>A0A411WN89_9GAMM</name>
<dbReference type="InterPro" id="IPR041687">
    <property type="entry name" value="HTH_46"/>
</dbReference>
<evidence type="ECO:0000313" key="2">
    <source>
        <dbReference type="EMBL" id="QBH97627.1"/>
    </source>
</evidence>
<protein>
    <recommendedName>
        <fullName evidence="1">IprA winged helix-turn-helix domain-containing protein</fullName>
    </recommendedName>
</protein>
<keyword evidence="3" id="KW-1185">Reference proteome</keyword>